<feature type="non-terminal residue" evidence="1">
    <location>
        <position position="1"/>
    </location>
</feature>
<evidence type="ECO:0000313" key="1">
    <source>
        <dbReference type="EMBL" id="KNC82096.1"/>
    </source>
</evidence>
<name>A0A0L0FZW1_9EUKA</name>
<protein>
    <submittedName>
        <fullName evidence="1">Uncharacterized protein</fullName>
    </submittedName>
</protein>
<dbReference type="Proteomes" id="UP000054560">
    <property type="component" value="Unassembled WGS sequence"/>
</dbReference>
<sequence>PCPSNTAAKSQDTLPIIRSHMINLSSLDRFLPLYVLAPASLANRLNLAGVRLGHADVILGSSNCNADACLICVLVCMLVSMFAPFDIDFMWRLSECMAVFRLSLKLNGLVRVLLCLLVL</sequence>
<dbReference type="AlphaFoldDB" id="A0A0L0FZW1"/>
<dbReference type="EMBL" id="KQ241960">
    <property type="protein sequence ID" value="KNC82096.1"/>
    <property type="molecule type" value="Genomic_DNA"/>
</dbReference>
<proteinExistence type="predicted"/>
<accession>A0A0L0FZW1</accession>
<reference evidence="1 2" key="1">
    <citation type="submission" date="2011-02" db="EMBL/GenBank/DDBJ databases">
        <title>The Genome Sequence of Sphaeroforma arctica JP610.</title>
        <authorList>
            <consortium name="The Broad Institute Genome Sequencing Platform"/>
            <person name="Russ C."/>
            <person name="Cuomo C."/>
            <person name="Young S.K."/>
            <person name="Zeng Q."/>
            <person name="Gargeya S."/>
            <person name="Alvarado L."/>
            <person name="Berlin A."/>
            <person name="Chapman S.B."/>
            <person name="Chen Z."/>
            <person name="Freedman E."/>
            <person name="Gellesch M."/>
            <person name="Goldberg J."/>
            <person name="Griggs A."/>
            <person name="Gujja S."/>
            <person name="Heilman E."/>
            <person name="Heiman D."/>
            <person name="Howarth C."/>
            <person name="Mehta T."/>
            <person name="Neiman D."/>
            <person name="Pearson M."/>
            <person name="Roberts A."/>
            <person name="Saif S."/>
            <person name="Shea T."/>
            <person name="Shenoy N."/>
            <person name="Sisk P."/>
            <person name="Stolte C."/>
            <person name="Sykes S."/>
            <person name="White J."/>
            <person name="Yandava C."/>
            <person name="Burger G."/>
            <person name="Gray M.W."/>
            <person name="Holland P.W.H."/>
            <person name="King N."/>
            <person name="Lang F.B.F."/>
            <person name="Roger A.J."/>
            <person name="Ruiz-Trillo I."/>
            <person name="Haas B."/>
            <person name="Nusbaum C."/>
            <person name="Birren B."/>
        </authorList>
    </citation>
    <scope>NUCLEOTIDE SEQUENCE [LARGE SCALE GENOMIC DNA]</scope>
    <source>
        <strain evidence="1 2">JP610</strain>
    </source>
</reference>
<gene>
    <name evidence="1" type="ORF">SARC_05606</name>
</gene>
<organism evidence="1 2">
    <name type="scientific">Sphaeroforma arctica JP610</name>
    <dbReference type="NCBI Taxonomy" id="667725"/>
    <lineage>
        <taxon>Eukaryota</taxon>
        <taxon>Ichthyosporea</taxon>
        <taxon>Ichthyophonida</taxon>
        <taxon>Sphaeroforma</taxon>
    </lineage>
</organism>
<dbReference type="GeneID" id="25906110"/>
<dbReference type="RefSeq" id="XP_014155998.1">
    <property type="nucleotide sequence ID" value="XM_014300523.1"/>
</dbReference>
<keyword evidence="2" id="KW-1185">Reference proteome</keyword>
<evidence type="ECO:0000313" key="2">
    <source>
        <dbReference type="Proteomes" id="UP000054560"/>
    </source>
</evidence>